<feature type="compositionally biased region" description="Polar residues" evidence="6">
    <location>
        <begin position="570"/>
        <end position="581"/>
    </location>
</feature>
<evidence type="ECO:0000313" key="9">
    <source>
        <dbReference type="EMBL" id="TKA35762.1"/>
    </source>
</evidence>
<dbReference type="InterPro" id="IPR001849">
    <property type="entry name" value="PH_domain"/>
</dbReference>
<evidence type="ECO:0000256" key="1">
    <source>
        <dbReference type="ARBA" id="ARBA00022723"/>
    </source>
</evidence>
<dbReference type="Pfam" id="PF01412">
    <property type="entry name" value="ArfGap"/>
    <property type="match status" value="1"/>
</dbReference>
<feature type="compositionally biased region" description="Low complexity" evidence="6">
    <location>
        <begin position="1138"/>
        <end position="1150"/>
    </location>
</feature>
<dbReference type="Gene3D" id="1.10.220.150">
    <property type="entry name" value="Arf GTPase activating protein"/>
    <property type="match status" value="1"/>
</dbReference>
<feature type="domain" description="PH" evidence="7">
    <location>
        <begin position="656"/>
        <end position="764"/>
    </location>
</feature>
<dbReference type="GO" id="GO:0005802">
    <property type="term" value="C:trans-Golgi network"/>
    <property type="evidence" value="ECO:0007669"/>
    <property type="project" value="TreeGrafter"/>
</dbReference>
<feature type="region of interest" description="Disordered" evidence="6">
    <location>
        <begin position="1095"/>
        <end position="1152"/>
    </location>
</feature>
<keyword evidence="5" id="KW-0343">GTPase activation</keyword>
<dbReference type="InterPro" id="IPR001164">
    <property type="entry name" value="ArfGAP_dom"/>
</dbReference>
<dbReference type="InterPro" id="IPR045258">
    <property type="entry name" value="ACAP1/2/3-like"/>
</dbReference>
<keyword evidence="3 5" id="KW-0862">Zinc</keyword>
<evidence type="ECO:0000259" key="8">
    <source>
        <dbReference type="PROSITE" id="PS50115"/>
    </source>
</evidence>
<dbReference type="SUPFAM" id="SSF57863">
    <property type="entry name" value="ArfGap/RecO-like zinc finger"/>
    <property type="match status" value="1"/>
</dbReference>
<evidence type="ECO:0000313" key="10">
    <source>
        <dbReference type="Proteomes" id="UP000310066"/>
    </source>
</evidence>
<dbReference type="GO" id="GO:0008270">
    <property type="term" value="F:zinc ion binding"/>
    <property type="evidence" value="ECO:0007669"/>
    <property type="project" value="UniProtKB-KW"/>
</dbReference>
<dbReference type="PANTHER" id="PTHR23180:SF160">
    <property type="entry name" value="ADP-RIBOSYLATION FACTOR GTPASE-ACTIVATING PROTEIN EFFECTOR PROTEIN 1"/>
    <property type="match status" value="1"/>
</dbReference>
<evidence type="ECO:0000256" key="4">
    <source>
        <dbReference type="PROSITE-ProRule" id="PRU00288"/>
    </source>
</evidence>
<feature type="region of interest" description="Disordered" evidence="6">
    <location>
        <begin position="770"/>
        <end position="789"/>
    </location>
</feature>
<feature type="region of interest" description="Disordered" evidence="6">
    <location>
        <begin position="568"/>
        <end position="640"/>
    </location>
</feature>
<dbReference type="PANTHER" id="PTHR23180">
    <property type="entry name" value="CENTAURIN/ARF"/>
    <property type="match status" value="1"/>
</dbReference>
<feature type="compositionally biased region" description="Polar residues" evidence="6">
    <location>
        <begin position="614"/>
        <end position="636"/>
    </location>
</feature>
<dbReference type="InterPro" id="IPR037278">
    <property type="entry name" value="ARFGAP/RecO"/>
</dbReference>
<dbReference type="FunFam" id="1.20.1270.60:FF:000051">
    <property type="entry name" value="ARF GTPase activator (Csx2)"/>
    <property type="match status" value="1"/>
</dbReference>
<dbReference type="EMBL" id="NAJP01000066">
    <property type="protein sequence ID" value="TKA35762.1"/>
    <property type="molecule type" value="Genomic_DNA"/>
</dbReference>
<dbReference type="FunFam" id="2.30.29.30:FF:000252">
    <property type="entry name" value="ARF GTPase activator (Csx2)"/>
    <property type="match status" value="1"/>
</dbReference>
<feature type="compositionally biased region" description="Basic and acidic residues" evidence="6">
    <location>
        <begin position="1127"/>
        <end position="1136"/>
    </location>
</feature>
<proteinExistence type="predicted"/>
<protein>
    <recommendedName>
        <fullName evidence="5">ADP-ribosylation factor GTPase-activating protein</fullName>
    </recommendedName>
</protein>
<evidence type="ECO:0000256" key="6">
    <source>
        <dbReference type="SAM" id="MobiDB-lite"/>
    </source>
</evidence>
<feature type="region of interest" description="Disordered" evidence="6">
    <location>
        <begin position="245"/>
        <end position="266"/>
    </location>
</feature>
<evidence type="ECO:0000256" key="2">
    <source>
        <dbReference type="ARBA" id="ARBA00022771"/>
    </source>
</evidence>
<name>A0A4U0UKU9_9PEZI</name>
<comment type="function">
    <text evidence="5">GTPase-activating protein for the ADP ribosylation factor family.</text>
</comment>
<keyword evidence="2 4" id="KW-0863">Zinc-finger</keyword>
<keyword evidence="1 5" id="KW-0479">Metal-binding</keyword>
<comment type="subcellular location">
    <subcellularLocation>
        <location evidence="5">Cytoplasm</location>
    </subcellularLocation>
</comment>
<dbReference type="SUPFAM" id="SSF103657">
    <property type="entry name" value="BAR/IMD domain-like"/>
    <property type="match status" value="1"/>
</dbReference>
<dbReference type="SUPFAM" id="SSF50729">
    <property type="entry name" value="PH domain-like"/>
    <property type="match status" value="1"/>
</dbReference>
<dbReference type="GO" id="GO:0005768">
    <property type="term" value="C:endosome"/>
    <property type="evidence" value="ECO:0007669"/>
    <property type="project" value="TreeGrafter"/>
</dbReference>
<accession>A0A4U0UKU9</accession>
<reference evidence="9 10" key="1">
    <citation type="submission" date="2017-03" db="EMBL/GenBank/DDBJ databases">
        <title>Genomes of endolithic fungi from Antarctica.</title>
        <authorList>
            <person name="Coleine C."/>
            <person name="Masonjones S."/>
            <person name="Stajich J.E."/>
        </authorList>
    </citation>
    <scope>NUCLEOTIDE SEQUENCE [LARGE SCALE GENOMIC DNA]</scope>
    <source>
        <strain evidence="9 10">CCFEE 5311</strain>
    </source>
</reference>
<dbReference type="AlphaFoldDB" id="A0A4U0UKU9"/>
<sequence length="1249" mass="138092">MGNVGSRPDDGHPLFVRDPQRLSISSLVVTNSRGQTLLRVTPNAFPATRYSAQKDAGDDTAVEYVQDPESLANGLPPSFLVRLSNNDDLNFTFTFVMRQQSPVGNTAANGAPVASNSVDTQISSLTYIYAPSAKEVENLVVREFHSDPNLHKNPNVELVGDYATGGSPSVQFSWTWKWRPPKPTEDRRGGWRTSCSFVEYDQTAHRLNTLAGFTFWVQNTQRSLAHRSGRLEIVPRLRVPSTQSIESRVSNVSDSEGEGTYKDYKEPQSPMFEAIPEDGLGLGLAPAMTGQSTLVGSPVKVDVATCKPGDDPAVNDDGPLFRATMRSLEQKTGNMRLRMKKVLRTAEAAEEAQRACNSAVAEFTNALREAASSNKNAVRPALDHYFEKTAMEILQYERQNTVNLQKLIIDPISKLYQFEIKQADFKKREFDEESKEYYAYVGKYLGQRSESVKEKKQKHSDEKYQAKRRTFELKRFDYSSFMHDLHGGRKDQEVLSQLTRYADAQAKGYLATAKRVEEMMPRLDALVSEVRAADQDFQLQRTEREEKRRVLEKSTKLVSEDGVVVPPGLSYSSSVSQSNGLRSGEQEQSRAASHGLASTISQSPPGTGSLAVQAPTNGLLSTPGTAMSPNAASPNSKFKGIRDLEDGNSAMMNGGAHRKEGLLWSLSRPGSHVGVDPKGVVKSGWHKFWIVLDGGKLSEYVNWKDKLDLHMEPIDLRTASVREARNSDRRFCFEVITPSFTRVYQAPSDEDVRMWIAAINNAMQSAFENRNHALPNSPSPSPPQVGSTRKDIAAVLTGKSSSFSGHRQVSNPNRTEAAKAVNRYATTSDRPHNHRTDSNDAEPSALLQRIRNADEGNKQCADCGSDSKVDWCSINLGVLLCIECSGIHRSLGTHISKVRSLTLDTHAFTPDIIEVMLLIGNRVSNMIWEAKLDRFLKPSPQSTREQRLHFVTAKYAERTYVQWTHGVGQTPDEHLMTSIKTNNIQHVLQSLAAGANPNTHDHMRSTHALFLALAAADPASLAGQGGFPHSRVSSLSTIERKPVGGTPLRPTTPTRKPFPIAELLLQNGADIPTDPAPIPLSEAAKLYIDFKNEQRLGKPPAGPKDLNGDSLSALPTLLAGNGASPNDRARDRDRVLKRSSGSSRPLGRPSTTAEAIESFVKKHVRERSTELRHRLKKTESWYFDVFTLDGGFGDFFAAVEDRESREEAVEGVRRRDSVGALVVARRLLERRRRASTAPGRIESPQVCDG</sequence>
<dbReference type="PROSITE" id="PS50115">
    <property type="entry name" value="ARFGAP"/>
    <property type="match status" value="1"/>
</dbReference>
<dbReference type="Gene3D" id="2.30.29.30">
    <property type="entry name" value="Pleckstrin-homology domain (PH domain)/Phosphotyrosine-binding domain (PTB)"/>
    <property type="match status" value="1"/>
</dbReference>
<keyword evidence="5" id="KW-0040">ANK repeat</keyword>
<dbReference type="Gene3D" id="1.20.1270.60">
    <property type="entry name" value="Arfaptin homology (AH) domain/BAR domain"/>
    <property type="match status" value="1"/>
</dbReference>
<dbReference type="SMART" id="SM00105">
    <property type="entry name" value="ArfGap"/>
    <property type="match status" value="1"/>
</dbReference>
<feature type="domain" description="Arf-GAP" evidence="8">
    <location>
        <begin position="844"/>
        <end position="971"/>
    </location>
</feature>
<evidence type="ECO:0000256" key="3">
    <source>
        <dbReference type="ARBA" id="ARBA00022833"/>
    </source>
</evidence>
<dbReference type="SMART" id="SM00233">
    <property type="entry name" value="PH"/>
    <property type="match status" value="1"/>
</dbReference>
<gene>
    <name evidence="9" type="ORF">B0A54_12931</name>
</gene>
<dbReference type="STRING" id="329885.A0A4U0UKU9"/>
<evidence type="ECO:0000259" key="7">
    <source>
        <dbReference type="PROSITE" id="PS50003"/>
    </source>
</evidence>
<dbReference type="GO" id="GO:0005096">
    <property type="term" value="F:GTPase activator activity"/>
    <property type="evidence" value="ECO:0007669"/>
    <property type="project" value="UniProtKB-KW"/>
</dbReference>
<dbReference type="InterPro" id="IPR027267">
    <property type="entry name" value="AH/BAR_dom_sf"/>
</dbReference>
<keyword evidence="5" id="KW-0677">Repeat</keyword>
<organism evidence="9 10">
    <name type="scientific">Friedmanniomyces endolithicus</name>
    <dbReference type="NCBI Taxonomy" id="329885"/>
    <lineage>
        <taxon>Eukaryota</taxon>
        <taxon>Fungi</taxon>
        <taxon>Dikarya</taxon>
        <taxon>Ascomycota</taxon>
        <taxon>Pezizomycotina</taxon>
        <taxon>Dothideomycetes</taxon>
        <taxon>Dothideomycetidae</taxon>
        <taxon>Mycosphaerellales</taxon>
        <taxon>Teratosphaeriaceae</taxon>
        <taxon>Friedmanniomyces</taxon>
    </lineage>
</organism>
<dbReference type="OrthoDB" id="10266696at2759"/>
<dbReference type="Proteomes" id="UP000310066">
    <property type="component" value="Unassembled WGS sequence"/>
</dbReference>
<dbReference type="InterPro" id="IPR011993">
    <property type="entry name" value="PH-like_dom_sf"/>
</dbReference>
<dbReference type="FunFam" id="1.10.220.150:FF:000017">
    <property type="entry name" value="ARF GTPase activator (Csx2), putative"/>
    <property type="match status" value="1"/>
</dbReference>
<dbReference type="InterPro" id="IPR038508">
    <property type="entry name" value="ArfGAP_dom_sf"/>
</dbReference>
<dbReference type="CDD" id="cd07608">
    <property type="entry name" value="BAR_ArfGAP_fungi"/>
    <property type="match status" value="1"/>
</dbReference>
<dbReference type="PROSITE" id="PS50003">
    <property type="entry name" value="PH_DOMAIN"/>
    <property type="match status" value="1"/>
</dbReference>
<feature type="compositionally biased region" description="Polar residues" evidence="6">
    <location>
        <begin position="596"/>
        <end position="606"/>
    </location>
</feature>
<evidence type="ECO:0000256" key="5">
    <source>
        <dbReference type="RuleBase" id="RU369028"/>
    </source>
</evidence>
<dbReference type="GO" id="GO:0006891">
    <property type="term" value="P:intra-Golgi vesicle-mediated transport"/>
    <property type="evidence" value="ECO:0007669"/>
    <property type="project" value="TreeGrafter"/>
</dbReference>
<dbReference type="Pfam" id="PF16746">
    <property type="entry name" value="BAR_3"/>
    <property type="match status" value="1"/>
</dbReference>
<dbReference type="Pfam" id="PF00169">
    <property type="entry name" value="PH"/>
    <property type="match status" value="1"/>
</dbReference>
<keyword evidence="5" id="KW-0963">Cytoplasm</keyword>
<dbReference type="InterPro" id="IPR004148">
    <property type="entry name" value="BAR_dom"/>
</dbReference>
<comment type="caution">
    <text evidence="9">The sequence shown here is derived from an EMBL/GenBank/DDBJ whole genome shotgun (WGS) entry which is preliminary data.</text>
</comment>
<dbReference type="CDD" id="cd08204">
    <property type="entry name" value="ArfGap"/>
    <property type="match status" value="1"/>
</dbReference>
<feature type="compositionally biased region" description="Polar residues" evidence="6">
    <location>
        <begin position="245"/>
        <end position="254"/>
    </location>
</feature>